<keyword evidence="3" id="KW-1185">Reference proteome</keyword>
<dbReference type="Proteomes" id="UP001169719">
    <property type="component" value="Unassembled WGS sequence"/>
</dbReference>
<gene>
    <name evidence="2" type="primary">tadF</name>
    <name evidence="2" type="ORF">QWJ08_03215</name>
</gene>
<keyword evidence="1" id="KW-0472">Membrane</keyword>
<proteinExistence type="predicted"/>
<keyword evidence="1" id="KW-1133">Transmembrane helix</keyword>
<protein>
    <submittedName>
        <fullName evidence="2">Tight adherence pilus pseudopilin TadF</fullName>
    </submittedName>
</protein>
<evidence type="ECO:0000313" key="2">
    <source>
        <dbReference type="EMBL" id="MDN2480407.1"/>
    </source>
</evidence>
<dbReference type="Pfam" id="PF16964">
    <property type="entry name" value="TadF"/>
    <property type="match status" value="1"/>
</dbReference>
<name>A0ABT7XXB8_9VIBR</name>
<accession>A0ABT7XXB8</accession>
<comment type="caution">
    <text evidence="2">The sequence shown here is derived from an EMBL/GenBank/DDBJ whole genome shotgun (WGS) entry which is preliminary data.</text>
</comment>
<dbReference type="EMBL" id="JAUEOZ010000001">
    <property type="protein sequence ID" value="MDN2480407.1"/>
    <property type="molecule type" value="Genomic_DNA"/>
</dbReference>
<dbReference type="RefSeq" id="WP_289960658.1">
    <property type="nucleotide sequence ID" value="NZ_JAUEOZ010000001.1"/>
</dbReference>
<keyword evidence="1" id="KW-0812">Transmembrane</keyword>
<organism evidence="2 3">
    <name type="scientific">Vibrio agarivorans</name>
    <dbReference type="NCBI Taxonomy" id="153622"/>
    <lineage>
        <taxon>Bacteria</taxon>
        <taxon>Pseudomonadati</taxon>
        <taxon>Pseudomonadota</taxon>
        <taxon>Gammaproteobacteria</taxon>
        <taxon>Vibrionales</taxon>
        <taxon>Vibrionaceae</taxon>
        <taxon>Vibrio</taxon>
    </lineage>
</organism>
<evidence type="ECO:0000256" key="1">
    <source>
        <dbReference type="SAM" id="Phobius"/>
    </source>
</evidence>
<dbReference type="InterPro" id="IPR031582">
    <property type="entry name" value="TadF"/>
</dbReference>
<evidence type="ECO:0000313" key="3">
    <source>
        <dbReference type="Proteomes" id="UP001169719"/>
    </source>
</evidence>
<reference evidence="2" key="1">
    <citation type="submission" date="2024-05" db="EMBL/GenBank/DDBJ databases">
        <title>Genome Sequences of Four Agar- Degrading Marine Bacteria.</title>
        <authorList>
            <person name="Phillips E.K."/>
            <person name="Shaffer J.C."/>
            <person name="Henson M.W."/>
            <person name="Temperton B."/>
            <person name="Thrash C.J."/>
            <person name="Martin M.O."/>
        </authorList>
    </citation>
    <scope>NUCLEOTIDE SEQUENCE</scope>
    <source>
        <strain evidence="2">EKP203</strain>
    </source>
</reference>
<feature type="transmembrane region" description="Helical" evidence="1">
    <location>
        <begin position="21"/>
        <end position="42"/>
    </location>
</feature>
<sequence>MFTPFLNRNIAYNQIAMRRERGAFTVELALVLIVMIVIFYFMTDVSHKLLVRAKLDRASFALVNVLKERTRYFDESFTLTANDESEMRLIASRLLDADVDGVAIRVEALHNGTSADTNLFESEEFNNLGCNVPLLSTKENLVPVENGVPFSLYQVTLCENSSSWFARLLGIANLSEMTIASSSVMVGR</sequence>